<dbReference type="Proteomes" id="UP000712600">
    <property type="component" value="Unassembled WGS sequence"/>
</dbReference>
<dbReference type="AlphaFoldDB" id="A0A8S9R6H5"/>
<sequence length="413" mass="46119">MSSKRKSSNKSHHHHSVPDGSSSQHVDVVPKVEFSADSIDLEEIDAYSAARGEVKPPIPGLWVPSPFKTNHVAGCPSKICPNWLAAIRRFCRVSESVEFRLPEAGEVALSITLYRVPEGLLTVRELLRGLPCFLANFTPRRVHRAVVLHRFRFQPDLPTEEGSESNTDGFIPYVPPTKKASSKPCNDKQPMVDEDVVDVQLSPDNILKDYLDNQAGGSSSELFKLEGLFEFDFPPTEGGPSEVLEFAKAARMVNGGLLMINRALDTSNPEADIARFKAEVADKEFARLKDELESSRRREGESFEKEVNHAYRRGKREVVEVMQKRRDKFSQNFGELKERYKALRIITVRLAEKDNNFAISEAKEKIWEQLDPFPVSPDTVEAETGGLGETGEANHPVALLVGRSMSGNFDLGD</sequence>
<evidence type="ECO:0000313" key="3">
    <source>
        <dbReference type="Proteomes" id="UP000712600"/>
    </source>
</evidence>
<gene>
    <name evidence="2" type="ORF">F2Q69_00013734</name>
</gene>
<feature type="compositionally biased region" description="Basic residues" evidence="1">
    <location>
        <begin position="1"/>
        <end position="15"/>
    </location>
</feature>
<proteinExistence type="predicted"/>
<evidence type="ECO:0000256" key="1">
    <source>
        <dbReference type="SAM" id="MobiDB-lite"/>
    </source>
</evidence>
<dbReference type="EMBL" id="QGKX02000996">
    <property type="protein sequence ID" value="KAF3557541.1"/>
    <property type="molecule type" value="Genomic_DNA"/>
</dbReference>
<organism evidence="2 3">
    <name type="scientific">Brassica cretica</name>
    <name type="common">Mustard</name>
    <dbReference type="NCBI Taxonomy" id="69181"/>
    <lineage>
        <taxon>Eukaryota</taxon>
        <taxon>Viridiplantae</taxon>
        <taxon>Streptophyta</taxon>
        <taxon>Embryophyta</taxon>
        <taxon>Tracheophyta</taxon>
        <taxon>Spermatophyta</taxon>
        <taxon>Magnoliopsida</taxon>
        <taxon>eudicotyledons</taxon>
        <taxon>Gunneridae</taxon>
        <taxon>Pentapetalae</taxon>
        <taxon>rosids</taxon>
        <taxon>malvids</taxon>
        <taxon>Brassicales</taxon>
        <taxon>Brassicaceae</taxon>
        <taxon>Brassiceae</taxon>
        <taxon>Brassica</taxon>
    </lineage>
</organism>
<protein>
    <submittedName>
        <fullName evidence="2">Uncharacterized protein</fullName>
    </submittedName>
</protein>
<accession>A0A8S9R6H5</accession>
<feature type="region of interest" description="Disordered" evidence="1">
    <location>
        <begin position="1"/>
        <end position="27"/>
    </location>
</feature>
<name>A0A8S9R6H5_BRACR</name>
<comment type="caution">
    <text evidence="2">The sequence shown here is derived from an EMBL/GenBank/DDBJ whole genome shotgun (WGS) entry which is preliminary data.</text>
</comment>
<feature type="region of interest" description="Disordered" evidence="1">
    <location>
        <begin position="158"/>
        <end position="188"/>
    </location>
</feature>
<reference evidence="2" key="1">
    <citation type="submission" date="2019-12" db="EMBL/GenBank/DDBJ databases">
        <title>Genome sequencing and annotation of Brassica cretica.</title>
        <authorList>
            <person name="Studholme D.J."/>
            <person name="Sarris P."/>
        </authorList>
    </citation>
    <scope>NUCLEOTIDE SEQUENCE</scope>
    <source>
        <strain evidence="2">PFS-109/04</strain>
        <tissue evidence="2">Leaf</tissue>
    </source>
</reference>
<evidence type="ECO:0000313" key="2">
    <source>
        <dbReference type="EMBL" id="KAF3557541.1"/>
    </source>
</evidence>